<dbReference type="InterPro" id="IPR012349">
    <property type="entry name" value="Split_barrel_FMN-bd"/>
</dbReference>
<keyword evidence="2" id="KW-1185">Reference proteome</keyword>
<dbReference type="PANTHER" id="PTHR35802">
    <property type="entry name" value="PROTEASE SYNTHASE AND SPORULATION PROTEIN PAI 2"/>
    <property type="match status" value="1"/>
</dbReference>
<evidence type="ECO:0000313" key="2">
    <source>
        <dbReference type="Proteomes" id="UP001221558"/>
    </source>
</evidence>
<sequence length="205" mass="22917">MAGESAKISFMKRHSFACMVTFQQGRAVATHIPFVVQEEDTGLYLVSHMAKANLQTDDLHGQSCLVIFTGPHAYISPQHYERIESVPTWDYVAVHAYGMVAVCESVEEKIANVESMIDYYEPGYQAQWSSLSARFKAGMLAGVVAFRIAIHALEGQEKLSQNKSYTEQQRIENSLAGSDLHEEKALADYMKSYRAQQASNPDKDV</sequence>
<dbReference type="Proteomes" id="UP001221558">
    <property type="component" value="Chromosome"/>
</dbReference>
<evidence type="ECO:0000313" key="1">
    <source>
        <dbReference type="EMBL" id="WDF69661.1"/>
    </source>
</evidence>
<name>A0ABY7WJ89_9SPHI</name>
<dbReference type="Gene3D" id="2.30.110.10">
    <property type="entry name" value="Electron Transport, Fmn-binding Protein, Chain A"/>
    <property type="match status" value="1"/>
</dbReference>
<reference evidence="1 2" key="1">
    <citation type="submission" date="2023-02" db="EMBL/GenBank/DDBJ databases">
        <title>Genome sequence of Sphingobacterium sp. KACC 22765.</title>
        <authorList>
            <person name="Kim S."/>
            <person name="Heo J."/>
            <person name="Kwon S.-W."/>
        </authorList>
    </citation>
    <scope>NUCLEOTIDE SEQUENCE [LARGE SCALE GENOMIC DNA]</scope>
    <source>
        <strain evidence="1 2">KACC 22765</strain>
    </source>
</reference>
<organism evidence="1 2">
    <name type="scientific">Sphingobacterium oryzagri</name>
    <dbReference type="NCBI Taxonomy" id="3025669"/>
    <lineage>
        <taxon>Bacteria</taxon>
        <taxon>Pseudomonadati</taxon>
        <taxon>Bacteroidota</taxon>
        <taxon>Sphingobacteriia</taxon>
        <taxon>Sphingobacteriales</taxon>
        <taxon>Sphingobacteriaceae</taxon>
        <taxon>Sphingobacterium</taxon>
    </lineage>
</organism>
<proteinExistence type="predicted"/>
<gene>
    <name evidence="1" type="ORF">PQ465_04590</name>
</gene>
<dbReference type="InterPro" id="IPR007396">
    <property type="entry name" value="TR_PAI2-type"/>
</dbReference>
<dbReference type="Pfam" id="PF04299">
    <property type="entry name" value="FMN_bind_2"/>
    <property type="match status" value="1"/>
</dbReference>
<dbReference type="RefSeq" id="WP_274268374.1">
    <property type="nucleotide sequence ID" value="NZ_CP117880.1"/>
</dbReference>
<dbReference type="PIRSF" id="PIRSF010372">
    <property type="entry name" value="PaiB"/>
    <property type="match status" value="1"/>
</dbReference>
<protein>
    <submittedName>
        <fullName evidence="1">FMN-binding negative transcriptional regulator</fullName>
    </submittedName>
</protein>
<accession>A0ABY7WJ89</accession>
<dbReference type="PANTHER" id="PTHR35802:SF1">
    <property type="entry name" value="PROTEASE SYNTHASE AND SPORULATION PROTEIN PAI 2"/>
    <property type="match status" value="1"/>
</dbReference>
<dbReference type="EMBL" id="CP117880">
    <property type="protein sequence ID" value="WDF69661.1"/>
    <property type="molecule type" value="Genomic_DNA"/>
</dbReference>
<dbReference type="SUPFAM" id="SSF50475">
    <property type="entry name" value="FMN-binding split barrel"/>
    <property type="match status" value="1"/>
</dbReference>